<name>F4L411_HALH1</name>
<keyword evidence="2" id="KW-0675">Receptor</keyword>
<dbReference type="Pfam" id="PF13715">
    <property type="entry name" value="CarbopepD_reg_2"/>
    <property type="match status" value="1"/>
</dbReference>
<reference evidence="2 3" key="1">
    <citation type="journal article" date="2011" name="Stand. Genomic Sci.">
        <title>Complete genome sequence of Haliscomenobacter hydrossis type strain (O).</title>
        <authorList>
            <consortium name="US DOE Joint Genome Institute (JGI-PGF)"/>
            <person name="Daligault H."/>
            <person name="Lapidus A."/>
            <person name="Zeytun A."/>
            <person name="Nolan M."/>
            <person name="Lucas S."/>
            <person name="Del Rio T.G."/>
            <person name="Tice H."/>
            <person name="Cheng J.F."/>
            <person name="Tapia R."/>
            <person name="Han C."/>
            <person name="Goodwin L."/>
            <person name="Pitluck S."/>
            <person name="Liolios K."/>
            <person name="Pagani I."/>
            <person name="Ivanova N."/>
            <person name="Huntemann M."/>
            <person name="Mavromatis K."/>
            <person name="Mikhailova N."/>
            <person name="Pati A."/>
            <person name="Chen A."/>
            <person name="Palaniappan K."/>
            <person name="Land M."/>
            <person name="Hauser L."/>
            <person name="Brambilla E.M."/>
            <person name="Rohde M."/>
            <person name="Verbarg S."/>
            <person name="Goker M."/>
            <person name="Bristow J."/>
            <person name="Eisen J.A."/>
            <person name="Markowitz V."/>
            <person name="Hugenholtz P."/>
            <person name="Kyrpides N.C."/>
            <person name="Klenk H.P."/>
            <person name="Woyke T."/>
        </authorList>
    </citation>
    <scope>NUCLEOTIDE SEQUENCE [LARGE SCALE GENOMIC DNA]</scope>
    <source>
        <strain evidence="3">ATCC 27775 / DSM 1100 / LMG 10767 / O</strain>
    </source>
</reference>
<dbReference type="STRING" id="760192.Halhy_1843"/>
<feature type="chain" id="PRO_5003312501" evidence="1">
    <location>
        <begin position="20"/>
        <end position="845"/>
    </location>
</feature>
<feature type="signal peptide" evidence="1">
    <location>
        <begin position="1"/>
        <end position="19"/>
    </location>
</feature>
<keyword evidence="3" id="KW-1185">Reference proteome</keyword>
<evidence type="ECO:0000313" key="2">
    <source>
        <dbReference type="EMBL" id="AEE49728.1"/>
    </source>
</evidence>
<dbReference type="RefSeq" id="WP_013764281.1">
    <property type="nucleotide sequence ID" value="NC_015510.1"/>
</dbReference>
<dbReference type="InterPro" id="IPR008969">
    <property type="entry name" value="CarboxyPept-like_regulatory"/>
</dbReference>
<reference key="2">
    <citation type="submission" date="2011-04" db="EMBL/GenBank/DDBJ databases">
        <title>Complete sequence of chromosome of Haliscomenobacter hydrossis DSM 1100.</title>
        <authorList>
            <consortium name="US DOE Joint Genome Institute (JGI-PGF)"/>
            <person name="Lucas S."/>
            <person name="Han J."/>
            <person name="Lapidus A."/>
            <person name="Bruce D."/>
            <person name="Goodwin L."/>
            <person name="Pitluck S."/>
            <person name="Peters L."/>
            <person name="Kyrpides N."/>
            <person name="Mavromatis K."/>
            <person name="Ivanova N."/>
            <person name="Ovchinnikova G."/>
            <person name="Pagani I."/>
            <person name="Daligault H."/>
            <person name="Detter J.C."/>
            <person name="Han C."/>
            <person name="Land M."/>
            <person name="Hauser L."/>
            <person name="Markowitz V."/>
            <person name="Cheng J.-F."/>
            <person name="Hugenholtz P."/>
            <person name="Woyke T."/>
            <person name="Wu D."/>
            <person name="Verbarg S."/>
            <person name="Frueling A."/>
            <person name="Brambilla E."/>
            <person name="Klenk H.-P."/>
            <person name="Eisen J.A."/>
        </authorList>
    </citation>
    <scope>NUCLEOTIDE SEQUENCE</scope>
    <source>
        <strain>DSM 1100</strain>
    </source>
</reference>
<sequence length="845" mass="96667">MKKTILYFIAFFSSIAIFAQEDNLARITGTVKDGSNSQMVELVTIYIKGTQINTSSAENGRYSLDVPANRDLELVFSRVGFKESVVNVKAMPPRSAKQIDVELAPMDSDIEFVVRESRLETAGMVRESMEGFKVLPTTTGNLESILPHIALGTSSGTGGELSSQYNVRGGNYDENLVYVNDFEIYRPQLIRAGQQEGLSFPNIDLMRDLSFSSGGFEARYGDKQSSVLDIKYKRPDSLRASAAASFLGGSTHIEGSFKTGKDNFRRFRYLAGARYKTNRYLLSSLDVKGEYVPNFADIQTYLTYDITRDLQVSFLGNYNRSRFTFVPEEGSSAFGLINYALQLYTVFEGREVDDFTTSMGGLALTYLPDRKRNPLFLKLLGSRYRSDENERFDIIGDYSLRQIESNFGAGNFGDVISELGTGTQHLYVRNFLNIEVTNLEHRGGIELQTTHLNSDNTSSHFLQWAIKLQQENISDRINEWERLDSAGYSIPYDTANIYLFSVLKTSNQLNSTRVNGFFQDTYTFRNNSKGEWRISAGVRATYWDLNQEALFSPRAQLLYKPLGIKKDISYRLAAGLYVQPPFYREMRAPDGTVNTDLKAQKSMHLVAGLTYDFYMGQNPKKFRLIGEAYYKSLWDMVSYEIENVRIRYSGRNDSEGYIAGIDLRMNGEFVPGAESYINLSLLRARERITGVQHLVREVGQEEATPVKDVPRPTDRLFNLSMFFQDYLPKNENFKMHLNLTVGGGLPYGLRGNNVVYRNTYRFNPYHRVDIGFSFQLWDRLKMANKRPNHYLRFTRNSWMSLEVFNLLDVQNQAGNNWIKTVFQQQYAIPTYLTSRRINLRLRVEF</sequence>
<accession>F4L411</accession>
<dbReference type="EMBL" id="CP002691">
    <property type="protein sequence ID" value="AEE49728.1"/>
    <property type="molecule type" value="Genomic_DNA"/>
</dbReference>
<evidence type="ECO:0000256" key="1">
    <source>
        <dbReference type="SAM" id="SignalP"/>
    </source>
</evidence>
<keyword evidence="1" id="KW-0732">Signal</keyword>
<dbReference type="AlphaFoldDB" id="F4L411"/>
<gene>
    <name evidence="2" type="ordered locus">Halhy_1843</name>
</gene>
<dbReference type="HOGENOM" id="CLU_353690_0_0_10"/>
<evidence type="ECO:0000313" key="3">
    <source>
        <dbReference type="Proteomes" id="UP000008461"/>
    </source>
</evidence>
<dbReference type="SUPFAM" id="SSF49464">
    <property type="entry name" value="Carboxypeptidase regulatory domain-like"/>
    <property type="match status" value="1"/>
</dbReference>
<dbReference type="KEGG" id="hhy:Halhy_1843"/>
<dbReference type="SUPFAM" id="SSF56935">
    <property type="entry name" value="Porins"/>
    <property type="match status" value="1"/>
</dbReference>
<organism evidence="2 3">
    <name type="scientific">Haliscomenobacter hydrossis (strain ATCC 27775 / DSM 1100 / LMG 10767 / O)</name>
    <dbReference type="NCBI Taxonomy" id="760192"/>
    <lineage>
        <taxon>Bacteria</taxon>
        <taxon>Pseudomonadati</taxon>
        <taxon>Bacteroidota</taxon>
        <taxon>Saprospiria</taxon>
        <taxon>Saprospirales</taxon>
        <taxon>Haliscomenobacteraceae</taxon>
        <taxon>Haliscomenobacter</taxon>
    </lineage>
</organism>
<proteinExistence type="predicted"/>
<protein>
    <submittedName>
        <fullName evidence="2">TonB-dependent receptor</fullName>
    </submittedName>
</protein>
<dbReference type="eggNOG" id="COG1629">
    <property type="taxonomic scope" value="Bacteria"/>
</dbReference>
<dbReference type="Proteomes" id="UP000008461">
    <property type="component" value="Chromosome"/>
</dbReference>
<dbReference type="Gene3D" id="2.60.40.1120">
    <property type="entry name" value="Carboxypeptidase-like, regulatory domain"/>
    <property type="match status" value="1"/>
</dbReference>
<dbReference type="OrthoDB" id="1108759at2"/>